<feature type="signal peptide" evidence="1">
    <location>
        <begin position="1"/>
        <end position="21"/>
    </location>
</feature>
<dbReference type="RefSeq" id="XP_024509879.1">
    <property type="nucleotide sequence ID" value="XM_024644306.1"/>
</dbReference>
<dbReference type="WBParaSite" id="SRAE_X000001400.1">
    <property type="protein sequence ID" value="SRAE_X000001400.1"/>
    <property type="gene ID" value="WBGene00265568"/>
</dbReference>
<evidence type="ECO:0000313" key="4">
    <source>
        <dbReference type="EMBL" id="CEF70683.1"/>
    </source>
</evidence>
<accession>A0A090N0H2</accession>
<organism evidence="4">
    <name type="scientific">Strongyloides ratti</name>
    <name type="common">Parasitic roundworm</name>
    <dbReference type="NCBI Taxonomy" id="34506"/>
    <lineage>
        <taxon>Eukaryota</taxon>
        <taxon>Metazoa</taxon>
        <taxon>Ecdysozoa</taxon>
        <taxon>Nematoda</taxon>
        <taxon>Chromadorea</taxon>
        <taxon>Rhabditida</taxon>
        <taxon>Tylenchina</taxon>
        <taxon>Panagrolaimomorpha</taxon>
        <taxon>Strongyloidoidea</taxon>
        <taxon>Strongyloididae</taxon>
        <taxon>Strongyloides</taxon>
    </lineage>
</organism>
<protein>
    <submittedName>
        <fullName evidence="4 6">Astacin-like metalloendopeptidase</fullName>
    </submittedName>
</protein>
<dbReference type="AlphaFoldDB" id="A0A090N0H2"/>
<feature type="domain" description="DUF5648" evidence="3">
    <location>
        <begin position="301"/>
        <end position="422"/>
    </location>
</feature>
<dbReference type="InterPro" id="IPR001506">
    <property type="entry name" value="Peptidase_M12A"/>
</dbReference>
<dbReference type="CTD" id="36383061"/>
<evidence type="ECO:0000259" key="3">
    <source>
        <dbReference type="Pfam" id="PF18885"/>
    </source>
</evidence>
<name>A0A090N0H2_STRRB</name>
<dbReference type="Pfam" id="PF01400">
    <property type="entry name" value="Astacin"/>
    <property type="match status" value="1"/>
</dbReference>
<evidence type="ECO:0000256" key="1">
    <source>
        <dbReference type="SAM" id="SignalP"/>
    </source>
</evidence>
<dbReference type="GO" id="GO:0004222">
    <property type="term" value="F:metalloendopeptidase activity"/>
    <property type="evidence" value="ECO:0007669"/>
    <property type="project" value="InterPro"/>
</dbReference>
<evidence type="ECO:0000313" key="6">
    <source>
        <dbReference type="WBParaSite" id="SRAE_X000001400.1"/>
    </source>
</evidence>
<keyword evidence="5" id="KW-1185">Reference proteome</keyword>
<dbReference type="EMBL" id="LN609530">
    <property type="protein sequence ID" value="CEF70683.1"/>
    <property type="molecule type" value="Genomic_DNA"/>
</dbReference>
<reference evidence="6" key="2">
    <citation type="submission" date="2020-12" db="UniProtKB">
        <authorList>
            <consortium name="WormBaseParasite"/>
        </authorList>
    </citation>
    <scope>IDENTIFICATION</scope>
</reference>
<sequence>MSFIIKLCFILLFFFTILINCSKKWSNGRIPYILDQKLRKNNYQKKSLFNTLVDLNNFTCLKFIPKTENDTNYVEFRYYSRNPRCWNFLTYTNGLNIVTAGPSCLTQNSSVYRHIFTDCDIQYINLFYNCPKFIPQMLDCDSSYTIPIDKKLKNHYKFNEKKQKWTSSKNMIKKIRSQNTFNITNFASEYIKNLIKLYKEKNKIPSKLTTTEKYPLSTIKSTTMYITKTTPFITTTPLILTTTINNNILQETTTTKKTNITNDICEINCNFNAFLKRLFVLHNENFYVRDTMLESDTLSLKQLQTDNYLIKSGEAFIANSENNGICSCTVPLYRLFNSIISDHFYTTNETELKSARTLNGYKFEKIEGYCTQNFACGALLPLYRFYNPLISDHLYTTDEKEMLFYRNNLIHGYFFEKIECYLWDRKDVIKYCSK</sequence>
<dbReference type="OrthoDB" id="5852280at2759"/>
<feature type="domain" description="Peptidase M12A" evidence="2">
    <location>
        <begin position="24"/>
        <end position="106"/>
    </location>
</feature>
<dbReference type="InterPro" id="IPR043708">
    <property type="entry name" value="DUF5648"/>
</dbReference>
<dbReference type="Proteomes" id="UP000035682">
    <property type="component" value="Unplaced"/>
</dbReference>
<gene>
    <name evidence="4 6 7" type="ORF">SRAE_X000001400</name>
</gene>
<dbReference type="Pfam" id="PF18885">
    <property type="entry name" value="DUF5648"/>
    <property type="match status" value="1"/>
</dbReference>
<evidence type="ECO:0000313" key="7">
    <source>
        <dbReference type="WormBase" id="SRAE_X000001400"/>
    </source>
</evidence>
<proteinExistence type="predicted"/>
<dbReference type="InterPro" id="IPR024079">
    <property type="entry name" value="MetalloPept_cat_dom_sf"/>
</dbReference>
<dbReference type="Gene3D" id="3.40.390.10">
    <property type="entry name" value="Collagenase (Catalytic Domain)"/>
    <property type="match status" value="1"/>
</dbReference>
<dbReference type="GO" id="GO:0006508">
    <property type="term" value="P:proteolysis"/>
    <property type="evidence" value="ECO:0007669"/>
    <property type="project" value="InterPro"/>
</dbReference>
<dbReference type="GeneID" id="36383061"/>
<keyword evidence="1" id="KW-0732">Signal</keyword>
<feature type="chain" id="PRO_5015031428" evidence="1">
    <location>
        <begin position="22"/>
        <end position="434"/>
    </location>
</feature>
<evidence type="ECO:0000313" key="5">
    <source>
        <dbReference type="Proteomes" id="UP000035682"/>
    </source>
</evidence>
<reference evidence="4 5" key="1">
    <citation type="submission" date="2014-09" db="EMBL/GenBank/DDBJ databases">
        <authorList>
            <person name="Martin A.A."/>
        </authorList>
    </citation>
    <scope>NUCLEOTIDE SEQUENCE</scope>
    <source>
        <strain evidence="5">ED321</strain>
        <strain evidence="4">ED321 Heterogonic</strain>
    </source>
</reference>
<evidence type="ECO:0000259" key="2">
    <source>
        <dbReference type="Pfam" id="PF01400"/>
    </source>
</evidence>
<dbReference type="WormBase" id="SRAE_X000001400">
    <property type="protein sequence ID" value="SRP11014"/>
    <property type="gene ID" value="WBGene00265568"/>
</dbReference>